<proteinExistence type="predicted"/>
<dbReference type="OrthoDB" id="9815139at2"/>
<evidence type="ECO:0000313" key="1">
    <source>
        <dbReference type="EMBL" id="AZK44783.1"/>
    </source>
</evidence>
<accession>A0A3S8RPR7</accession>
<reference evidence="1 2" key="1">
    <citation type="submission" date="2018-11" db="EMBL/GenBank/DDBJ databases">
        <title>Genome sequencing of Paenibacillus lentus DSM25539(T).</title>
        <authorList>
            <person name="Kook J.-K."/>
            <person name="Park S.-N."/>
            <person name="Lim Y.K."/>
        </authorList>
    </citation>
    <scope>NUCLEOTIDE SEQUENCE [LARGE SCALE GENOMIC DNA]</scope>
    <source>
        <strain evidence="1 2">DSM 25539</strain>
    </source>
</reference>
<gene>
    <name evidence="1" type="ORF">EIM92_00045</name>
</gene>
<sequence length="82" mass="9145">MAKNELTPEEIELYELDEEGKAYLEYNDKVGGKPLGMIVPFGYPKGVEEMGGVIAVYKECIKQGKTWEDLLGYESPKGDAIE</sequence>
<protein>
    <submittedName>
        <fullName evidence="1">Uncharacterized protein</fullName>
    </submittedName>
</protein>
<dbReference type="Proteomes" id="UP000273145">
    <property type="component" value="Chromosome"/>
</dbReference>
<organism evidence="1 2">
    <name type="scientific">Paenibacillus lentus</name>
    <dbReference type="NCBI Taxonomy" id="1338368"/>
    <lineage>
        <taxon>Bacteria</taxon>
        <taxon>Bacillati</taxon>
        <taxon>Bacillota</taxon>
        <taxon>Bacilli</taxon>
        <taxon>Bacillales</taxon>
        <taxon>Paenibacillaceae</taxon>
        <taxon>Paenibacillus</taxon>
    </lineage>
</organism>
<name>A0A3S8RPR7_9BACL</name>
<dbReference type="EMBL" id="CP034248">
    <property type="protein sequence ID" value="AZK44783.1"/>
    <property type="molecule type" value="Genomic_DNA"/>
</dbReference>
<dbReference type="RefSeq" id="WP_125080920.1">
    <property type="nucleotide sequence ID" value="NZ_CP034248.1"/>
</dbReference>
<dbReference type="KEGG" id="plen:EIM92_00045"/>
<dbReference type="AlphaFoldDB" id="A0A3S8RPR7"/>
<keyword evidence="2" id="KW-1185">Reference proteome</keyword>
<evidence type="ECO:0000313" key="2">
    <source>
        <dbReference type="Proteomes" id="UP000273145"/>
    </source>
</evidence>